<name>A0ACB1AF40_MELEN</name>
<accession>A0ACB1AF40</accession>
<proteinExistence type="predicted"/>
<protein>
    <submittedName>
        <fullName evidence="1">Uncharacterized protein</fullName>
    </submittedName>
</protein>
<evidence type="ECO:0000313" key="1">
    <source>
        <dbReference type="EMBL" id="CAK5090065.1"/>
    </source>
</evidence>
<organism evidence="1 2">
    <name type="scientific">Meloidogyne enterolobii</name>
    <name type="common">Root-knot nematode worm</name>
    <name type="synonym">Meloidogyne mayaguensis</name>
    <dbReference type="NCBI Taxonomy" id="390850"/>
    <lineage>
        <taxon>Eukaryota</taxon>
        <taxon>Metazoa</taxon>
        <taxon>Ecdysozoa</taxon>
        <taxon>Nematoda</taxon>
        <taxon>Chromadorea</taxon>
        <taxon>Rhabditida</taxon>
        <taxon>Tylenchina</taxon>
        <taxon>Tylenchomorpha</taxon>
        <taxon>Tylenchoidea</taxon>
        <taxon>Meloidogynidae</taxon>
        <taxon>Meloidogyninae</taxon>
        <taxon>Meloidogyne</taxon>
    </lineage>
</organism>
<reference evidence="1" key="1">
    <citation type="submission" date="2023-11" db="EMBL/GenBank/DDBJ databases">
        <authorList>
            <person name="Poullet M."/>
        </authorList>
    </citation>
    <scope>NUCLEOTIDE SEQUENCE</scope>
    <source>
        <strain evidence="1">E1834</strain>
    </source>
</reference>
<gene>
    <name evidence="1" type="ORF">MENTE1834_LOCUS37832</name>
</gene>
<dbReference type="Proteomes" id="UP001497535">
    <property type="component" value="Unassembled WGS sequence"/>
</dbReference>
<comment type="caution">
    <text evidence="1">The sequence shown here is derived from an EMBL/GenBank/DDBJ whole genome shotgun (WGS) entry which is preliminary data.</text>
</comment>
<dbReference type="EMBL" id="CAVMJV010000080">
    <property type="protein sequence ID" value="CAK5090065.1"/>
    <property type="molecule type" value="Genomic_DNA"/>
</dbReference>
<evidence type="ECO:0000313" key="2">
    <source>
        <dbReference type="Proteomes" id="UP001497535"/>
    </source>
</evidence>
<sequence>MMLTSQRAFTFAAMCHIKSLGDVLREHSPTRSSTGSSSGEDQNSSKVGPNEWVDFK</sequence>
<keyword evidence="2" id="KW-1185">Reference proteome</keyword>